<feature type="region of interest" description="Disordered" evidence="1">
    <location>
        <begin position="479"/>
        <end position="503"/>
    </location>
</feature>
<feature type="compositionally biased region" description="Basic and acidic residues" evidence="1">
    <location>
        <begin position="55"/>
        <end position="66"/>
    </location>
</feature>
<reference evidence="2" key="1">
    <citation type="submission" date="2022-08" db="EMBL/GenBank/DDBJ databases">
        <title>A Global Phylogenomic Analysis of the Shiitake Genus Lentinula.</title>
        <authorList>
            <consortium name="DOE Joint Genome Institute"/>
            <person name="Sierra-Patev S."/>
            <person name="Min B."/>
            <person name="Naranjo-Ortiz M."/>
            <person name="Looney B."/>
            <person name="Konkel Z."/>
            <person name="Slot J.C."/>
            <person name="Sakamoto Y."/>
            <person name="Steenwyk J.L."/>
            <person name="Rokas A."/>
            <person name="Carro J."/>
            <person name="Camarero S."/>
            <person name="Ferreira P."/>
            <person name="Molpeceres G."/>
            <person name="Ruiz-Duenas F.J."/>
            <person name="Serrano A."/>
            <person name="Henrissat B."/>
            <person name="Drula E."/>
            <person name="Hughes K.W."/>
            <person name="Mata J.L."/>
            <person name="Ishikawa N.K."/>
            <person name="Vargas-Isla R."/>
            <person name="Ushijima S."/>
            <person name="Smith C.A."/>
            <person name="Ahrendt S."/>
            <person name="Andreopoulos W."/>
            <person name="He G."/>
            <person name="Labutti K."/>
            <person name="Lipzen A."/>
            <person name="Ng V."/>
            <person name="Riley R."/>
            <person name="Sandor L."/>
            <person name="Barry K."/>
            <person name="Martinez A.T."/>
            <person name="Xiao Y."/>
            <person name="Gibbons J.G."/>
            <person name="Terashima K."/>
            <person name="Grigoriev I.V."/>
            <person name="Hibbett D.S."/>
        </authorList>
    </citation>
    <scope>NUCLEOTIDE SEQUENCE</scope>
    <source>
        <strain evidence="2">JLM2183</strain>
    </source>
</reference>
<feature type="region of interest" description="Disordered" evidence="1">
    <location>
        <begin position="1"/>
        <end position="82"/>
    </location>
</feature>
<feature type="compositionally biased region" description="Pro residues" evidence="1">
    <location>
        <begin position="192"/>
        <end position="208"/>
    </location>
</feature>
<name>A0A9W9DY26_9AGAR</name>
<dbReference type="EMBL" id="JAOTPV010000001">
    <property type="protein sequence ID" value="KAJ4490720.1"/>
    <property type="molecule type" value="Genomic_DNA"/>
</dbReference>
<keyword evidence="3" id="KW-1185">Reference proteome</keyword>
<feature type="compositionally biased region" description="Low complexity" evidence="1">
    <location>
        <begin position="174"/>
        <end position="191"/>
    </location>
</feature>
<feature type="compositionally biased region" description="Basic residues" evidence="1">
    <location>
        <begin position="485"/>
        <end position="500"/>
    </location>
</feature>
<evidence type="ECO:0000313" key="2">
    <source>
        <dbReference type="EMBL" id="KAJ4490720.1"/>
    </source>
</evidence>
<protein>
    <submittedName>
        <fullName evidence="2">Uncharacterized protein</fullName>
    </submittedName>
</protein>
<feature type="region of interest" description="Disordered" evidence="1">
    <location>
        <begin position="162"/>
        <end position="359"/>
    </location>
</feature>
<organism evidence="2 3">
    <name type="scientific">Lentinula aciculospora</name>
    <dbReference type="NCBI Taxonomy" id="153920"/>
    <lineage>
        <taxon>Eukaryota</taxon>
        <taxon>Fungi</taxon>
        <taxon>Dikarya</taxon>
        <taxon>Basidiomycota</taxon>
        <taxon>Agaricomycotina</taxon>
        <taxon>Agaricomycetes</taxon>
        <taxon>Agaricomycetidae</taxon>
        <taxon>Agaricales</taxon>
        <taxon>Marasmiineae</taxon>
        <taxon>Omphalotaceae</taxon>
        <taxon>Lentinula</taxon>
    </lineage>
</organism>
<dbReference type="Proteomes" id="UP001150266">
    <property type="component" value="Unassembled WGS sequence"/>
</dbReference>
<evidence type="ECO:0000313" key="3">
    <source>
        <dbReference type="Proteomes" id="UP001150266"/>
    </source>
</evidence>
<dbReference type="OrthoDB" id="19092at2759"/>
<dbReference type="AlphaFoldDB" id="A0A9W9DY26"/>
<feature type="compositionally biased region" description="Polar residues" evidence="1">
    <location>
        <begin position="288"/>
        <end position="302"/>
    </location>
</feature>
<accession>A0A9W9DY26</accession>
<feature type="compositionally biased region" description="Low complexity" evidence="1">
    <location>
        <begin position="217"/>
        <end position="240"/>
    </location>
</feature>
<comment type="caution">
    <text evidence="2">The sequence shown here is derived from an EMBL/GenBank/DDBJ whole genome shotgun (WGS) entry which is preliminary data.</text>
</comment>
<feature type="compositionally biased region" description="Low complexity" evidence="1">
    <location>
        <begin position="338"/>
        <end position="359"/>
    </location>
</feature>
<sequence>MNNTNNGHSSTKTQSPRTSSTLTLSIGIGNTAPGFPSPSSSLVPPPVVVPTEFASVKDKRKDENSRKNSKVGLNGVTKSNSQLDTKLNLSSPAVDPEFMISPTTPTPDSLHRQRSFPNSESLSAAVASVIELPTDLLTDHEAHYSSTNSAVKAFSAAASGDTQSPIIPMPPFSKPSSSSSHSLPKTPVRTPSNPPTPSSPGFYFPPPTSSRKPNRDSTMSNFSTSSAASAHSTTSLKSNRPAPPSPALSRRTSGVGANATASPIAKRFSTGPGGGVSATGAIDRSHSLRTSPTVSRTHSNSPKAALPMSSHPHRFSSPAFRRDSSTMAVPAPLPLTPVPGSASLPPGSNPLPSSGLSSASLSSAGLSSAALRTATTASTGLTKGKSTGITSQMRRPIRIRDYAYMAGGGPQDLLALDALGDDDPRFLGLGTDGKGLHVPTPNRMKVLNKALLTATNMSAISSNLNATYTMWKMSYKRDRKERKAAAKRRAKDAKRERAHARYSMNSVRSSFRGFRR</sequence>
<gene>
    <name evidence="2" type="ORF">J3R30DRAFT_124784</name>
</gene>
<feature type="compositionally biased region" description="Polar residues" evidence="1">
    <location>
        <begin position="1"/>
        <end position="24"/>
    </location>
</feature>
<proteinExistence type="predicted"/>
<evidence type="ECO:0000256" key="1">
    <source>
        <dbReference type="SAM" id="MobiDB-lite"/>
    </source>
</evidence>